<evidence type="ECO:0000313" key="2">
    <source>
        <dbReference type="Proteomes" id="UP000735302"/>
    </source>
</evidence>
<comment type="caution">
    <text evidence="1">The sequence shown here is derived from an EMBL/GenBank/DDBJ whole genome shotgun (WGS) entry which is preliminary data.</text>
</comment>
<reference evidence="1 2" key="1">
    <citation type="journal article" date="2021" name="Elife">
        <title>Chloroplast acquisition without the gene transfer in kleptoplastic sea slugs, Plakobranchus ocellatus.</title>
        <authorList>
            <person name="Maeda T."/>
            <person name="Takahashi S."/>
            <person name="Yoshida T."/>
            <person name="Shimamura S."/>
            <person name="Takaki Y."/>
            <person name="Nagai Y."/>
            <person name="Toyoda A."/>
            <person name="Suzuki Y."/>
            <person name="Arimoto A."/>
            <person name="Ishii H."/>
            <person name="Satoh N."/>
            <person name="Nishiyama T."/>
            <person name="Hasebe M."/>
            <person name="Maruyama T."/>
            <person name="Minagawa J."/>
            <person name="Obokata J."/>
            <person name="Shigenobu S."/>
        </authorList>
    </citation>
    <scope>NUCLEOTIDE SEQUENCE [LARGE SCALE GENOMIC DNA]</scope>
</reference>
<sequence length="122" mass="13127">MCLICVDRNNTLFPRLRGVGGTVASESALRSAGTHIEHPSKPTVARIRTKPSKLATLSQRQGNTCHAAASVTVIASRAVKVPSPQIGVSTVAIKLILKGHNEIANPSSCLQRFFCNRFDHHC</sequence>
<dbReference type="Proteomes" id="UP000735302">
    <property type="component" value="Unassembled WGS sequence"/>
</dbReference>
<name>A0AAV4CI34_9GAST</name>
<organism evidence="1 2">
    <name type="scientific">Plakobranchus ocellatus</name>
    <dbReference type="NCBI Taxonomy" id="259542"/>
    <lineage>
        <taxon>Eukaryota</taxon>
        <taxon>Metazoa</taxon>
        <taxon>Spiralia</taxon>
        <taxon>Lophotrochozoa</taxon>
        <taxon>Mollusca</taxon>
        <taxon>Gastropoda</taxon>
        <taxon>Heterobranchia</taxon>
        <taxon>Euthyneura</taxon>
        <taxon>Panpulmonata</taxon>
        <taxon>Sacoglossa</taxon>
        <taxon>Placobranchoidea</taxon>
        <taxon>Plakobranchidae</taxon>
        <taxon>Plakobranchus</taxon>
    </lineage>
</organism>
<gene>
    <name evidence="1" type="ORF">PoB_005892400</name>
</gene>
<proteinExistence type="predicted"/>
<dbReference type="EMBL" id="BLXT01006630">
    <property type="protein sequence ID" value="GFO32419.1"/>
    <property type="molecule type" value="Genomic_DNA"/>
</dbReference>
<dbReference type="AlphaFoldDB" id="A0AAV4CI34"/>
<evidence type="ECO:0000313" key="1">
    <source>
        <dbReference type="EMBL" id="GFO32419.1"/>
    </source>
</evidence>
<keyword evidence="2" id="KW-1185">Reference proteome</keyword>
<protein>
    <submittedName>
        <fullName evidence="1">Uncharacterized protein</fullName>
    </submittedName>
</protein>
<accession>A0AAV4CI34</accession>